<dbReference type="RefSeq" id="WP_068802390.1">
    <property type="nucleotide sequence ID" value="NZ_CP014671.1"/>
</dbReference>
<keyword evidence="4" id="KW-1185">Reference proteome</keyword>
<gene>
    <name evidence="3" type="ORF">PG2T_00805</name>
</gene>
<evidence type="ECO:0000313" key="4">
    <source>
        <dbReference type="Proteomes" id="UP000092952"/>
    </source>
</evidence>
<dbReference type="GO" id="GO:0003677">
    <property type="term" value="F:DNA binding"/>
    <property type="evidence" value="ECO:0007669"/>
    <property type="project" value="InterPro"/>
</dbReference>
<dbReference type="InterPro" id="IPR024467">
    <property type="entry name" value="Xre/MbcA/ParS-like_toxin-bd"/>
</dbReference>
<protein>
    <submittedName>
        <fullName evidence="3">Uncharacterized protein</fullName>
    </submittedName>
</protein>
<dbReference type="AlphaFoldDB" id="A0A1B1YQ21"/>
<reference evidence="4" key="1">
    <citation type="submission" date="2016-03" db="EMBL/GenBank/DDBJ databases">
        <title>Complete genome sequence of Solimmundus cernigliae, representing a novel lineage of polycyclic aromatic hydrocarbon degraders within the Gammaproteobacteria.</title>
        <authorList>
            <person name="Singleton D.R."/>
            <person name="Dickey A.N."/>
            <person name="Scholl E.H."/>
            <person name="Wright F.A."/>
            <person name="Aitken M.D."/>
        </authorList>
    </citation>
    <scope>NUCLEOTIDE SEQUENCE [LARGE SCALE GENOMIC DNA]</scope>
    <source>
        <strain evidence="4">TR3.2</strain>
    </source>
</reference>
<dbReference type="Pfam" id="PF09722">
    <property type="entry name" value="Xre_MbcA_ParS_C"/>
    <property type="match status" value="1"/>
</dbReference>
<proteinExistence type="predicted"/>
<evidence type="ECO:0000259" key="1">
    <source>
        <dbReference type="Pfam" id="PF09722"/>
    </source>
</evidence>
<evidence type="ECO:0000313" key="3">
    <source>
        <dbReference type="EMBL" id="ANX02876.1"/>
    </source>
</evidence>
<dbReference type="KEGG" id="gbi:PG2T_00805"/>
<feature type="domain" description="Antitoxin Xre-like helix-turn-helix" evidence="2">
    <location>
        <begin position="14"/>
        <end position="70"/>
    </location>
</feature>
<evidence type="ECO:0000259" key="2">
    <source>
        <dbReference type="Pfam" id="PF20432"/>
    </source>
</evidence>
<dbReference type="Proteomes" id="UP000092952">
    <property type="component" value="Chromosome"/>
</dbReference>
<dbReference type="EMBL" id="CP014671">
    <property type="protein sequence ID" value="ANX02876.1"/>
    <property type="molecule type" value="Genomic_DNA"/>
</dbReference>
<accession>A0A1B1YQ21</accession>
<organism evidence="3 4">
    <name type="scientific">Immundisolibacter cernigliae</name>
    <dbReference type="NCBI Taxonomy" id="1810504"/>
    <lineage>
        <taxon>Bacteria</taxon>
        <taxon>Pseudomonadati</taxon>
        <taxon>Pseudomonadota</taxon>
        <taxon>Gammaproteobacteria</taxon>
        <taxon>Immundisolibacterales</taxon>
        <taxon>Immundisolibacteraceae</taxon>
        <taxon>Immundisolibacter</taxon>
    </lineage>
</organism>
<dbReference type="Pfam" id="PF20432">
    <property type="entry name" value="Xre-like-HTH"/>
    <property type="match status" value="1"/>
</dbReference>
<name>A0A1B1YQ21_9GAMM</name>
<feature type="domain" description="Antitoxin Xre/MbcA/ParS-like toxin-binding" evidence="1">
    <location>
        <begin position="76"/>
        <end position="124"/>
    </location>
</feature>
<dbReference type="InParanoid" id="A0A1B1YQ21"/>
<sequence>MPQALAATVSNTGRVLTQALVETADRLSVGPSELKAIIGVSQPTASRLLHGAYQLTPGSKPFELAAHLVRLYRSLSAMVGGDDALASRWLRSANLAFENARPIDAIKRVDGLLHACEYLDAHRARV</sequence>
<dbReference type="OrthoDB" id="565125at2"/>
<dbReference type="InterPro" id="IPR046847">
    <property type="entry name" value="Xre-like_HTH"/>
</dbReference>
<dbReference type="STRING" id="1810504.PG2T_00805"/>